<proteinExistence type="predicted"/>
<keyword evidence="2" id="KW-1185">Reference proteome</keyword>
<name>A0A6A6UYA9_9PLEO</name>
<evidence type="ECO:0000313" key="2">
    <source>
        <dbReference type="Proteomes" id="UP000799440"/>
    </source>
</evidence>
<sequence>MCYACEKRGSCEQPHLPPHPLRVSYFKPTGLLKGICRPSGRAKGALMGALSYLLQLVDIPSLAKMPALQSTMSGETSSSPLSGRLSPYYGSYEPDIKPGTILCVDEQRNIPAESVFYKDSRVSSTSLLGYPMLILSISTNDQGVQVASFLPLLDLSVNRTTKEALRESLPRLIWHQHILVDETWCADDIAELAHDPDYQAFPHVKLGSCSLRTNKKHYIFVDTPWQIEVQHLVSYPSRLSSRIEQPPKALPNPRVFIDDVGLKSIEALAKKYSSHPLSLPSPGRQSPSLLGYEPIQVNHIYTLPLTSVSPYLNQAQSFSYFERPLGKPFVVTGLGIDESGTPWVEGFILTHFHSQPITSYFSLQDEKTRWIRSQYLPVEGPLAVQHDEIPFLSLGKDSRRVGGEGLSLPGEPDKTGGCKERSYVHALKCYKLPAYELLGRGEAFLATESVEMAKSWQEHLKRVQLRKKMRMGGIHLRNQRRRGLAGIEVSGELQQAETSTGRFGQPIVQLDGAYEGGSAFGSTGL</sequence>
<gene>
    <name evidence="1" type="ORF">M011DRAFT_298581</name>
</gene>
<dbReference type="OrthoDB" id="3809969at2759"/>
<dbReference type="AlphaFoldDB" id="A0A6A6UYA9"/>
<evidence type="ECO:0000313" key="1">
    <source>
        <dbReference type="EMBL" id="KAF2741987.1"/>
    </source>
</evidence>
<reference evidence="1" key="1">
    <citation type="journal article" date="2020" name="Stud. Mycol.">
        <title>101 Dothideomycetes genomes: a test case for predicting lifestyles and emergence of pathogens.</title>
        <authorList>
            <person name="Haridas S."/>
            <person name="Albert R."/>
            <person name="Binder M."/>
            <person name="Bloem J."/>
            <person name="Labutti K."/>
            <person name="Salamov A."/>
            <person name="Andreopoulos B."/>
            <person name="Baker S."/>
            <person name="Barry K."/>
            <person name="Bills G."/>
            <person name="Bluhm B."/>
            <person name="Cannon C."/>
            <person name="Castanera R."/>
            <person name="Culley D."/>
            <person name="Daum C."/>
            <person name="Ezra D."/>
            <person name="Gonzalez J."/>
            <person name="Henrissat B."/>
            <person name="Kuo A."/>
            <person name="Liang C."/>
            <person name="Lipzen A."/>
            <person name="Lutzoni F."/>
            <person name="Magnuson J."/>
            <person name="Mondo S."/>
            <person name="Nolan M."/>
            <person name="Ohm R."/>
            <person name="Pangilinan J."/>
            <person name="Park H.-J."/>
            <person name="Ramirez L."/>
            <person name="Alfaro M."/>
            <person name="Sun H."/>
            <person name="Tritt A."/>
            <person name="Yoshinaga Y."/>
            <person name="Zwiers L.-H."/>
            <person name="Turgeon B."/>
            <person name="Goodwin S."/>
            <person name="Spatafora J."/>
            <person name="Crous P."/>
            <person name="Grigoriev I."/>
        </authorList>
    </citation>
    <scope>NUCLEOTIDE SEQUENCE</scope>
    <source>
        <strain evidence="1">CBS 119925</strain>
    </source>
</reference>
<organism evidence="1 2">
    <name type="scientific">Sporormia fimetaria CBS 119925</name>
    <dbReference type="NCBI Taxonomy" id="1340428"/>
    <lineage>
        <taxon>Eukaryota</taxon>
        <taxon>Fungi</taxon>
        <taxon>Dikarya</taxon>
        <taxon>Ascomycota</taxon>
        <taxon>Pezizomycotina</taxon>
        <taxon>Dothideomycetes</taxon>
        <taxon>Pleosporomycetidae</taxon>
        <taxon>Pleosporales</taxon>
        <taxon>Sporormiaceae</taxon>
        <taxon>Sporormia</taxon>
    </lineage>
</organism>
<protein>
    <submittedName>
        <fullName evidence="1">Uncharacterized protein</fullName>
    </submittedName>
</protein>
<dbReference type="EMBL" id="MU006617">
    <property type="protein sequence ID" value="KAF2741987.1"/>
    <property type="molecule type" value="Genomic_DNA"/>
</dbReference>
<accession>A0A6A6UYA9</accession>
<dbReference type="Proteomes" id="UP000799440">
    <property type="component" value="Unassembled WGS sequence"/>
</dbReference>